<dbReference type="EMBL" id="JPKZ01001738">
    <property type="protein sequence ID" value="KHN80496.1"/>
    <property type="molecule type" value="Genomic_DNA"/>
</dbReference>
<evidence type="ECO:0000256" key="1">
    <source>
        <dbReference type="SAM" id="MobiDB-lite"/>
    </source>
</evidence>
<gene>
    <name evidence="2" type="ORF">Tcan_17087</name>
    <name evidence="3" type="ORF">TCNE_LOCUS12362</name>
</gene>
<name>A0A0B2VAH9_TOXCA</name>
<protein>
    <submittedName>
        <fullName evidence="2">Uncharacterized protein</fullName>
    </submittedName>
</protein>
<evidence type="ECO:0000313" key="2">
    <source>
        <dbReference type="EMBL" id="KHN80496.1"/>
    </source>
</evidence>
<evidence type="ECO:0000313" key="3">
    <source>
        <dbReference type="EMBL" id="VDM43683.1"/>
    </source>
</evidence>
<dbReference type="Proteomes" id="UP000031036">
    <property type="component" value="Unassembled WGS sequence"/>
</dbReference>
<keyword evidence="4" id="KW-1185">Reference proteome</keyword>
<dbReference type="OrthoDB" id="5843479at2759"/>
<evidence type="ECO:0000313" key="4">
    <source>
        <dbReference type="Proteomes" id="UP000031036"/>
    </source>
</evidence>
<reference evidence="2 4" key="1">
    <citation type="submission" date="2014-11" db="EMBL/GenBank/DDBJ databases">
        <title>Genetic blueprint of the zoonotic pathogen Toxocara canis.</title>
        <authorList>
            <person name="Zhu X.-Q."/>
            <person name="Korhonen P.K."/>
            <person name="Cai H."/>
            <person name="Young N.D."/>
            <person name="Nejsum P."/>
            <person name="von Samson-Himmelstjerna G."/>
            <person name="Boag P.R."/>
            <person name="Tan P."/>
            <person name="Li Q."/>
            <person name="Min J."/>
            <person name="Yang Y."/>
            <person name="Wang X."/>
            <person name="Fang X."/>
            <person name="Hall R.S."/>
            <person name="Hofmann A."/>
            <person name="Sternberg P.W."/>
            <person name="Jex A.R."/>
            <person name="Gasser R.B."/>
        </authorList>
    </citation>
    <scope>NUCLEOTIDE SEQUENCE [LARGE SCALE GENOMIC DNA]</scope>
    <source>
        <strain evidence="2">PN_DK_2014</strain>
    </source>
</reference>
<reference evidence="3" key="2">
    <citation type="submission" date="2018-11" db="EMBL/GenBank/DDBJ databases">
        <authorList>
            <consortium name="Pathogen Informatics"/>
        </authorList>
    </citation>
    <scope>NUCLEOTIDE SEQUENCE [LARGE SCALE GENOMIC DNA]</scope>
</reference>
<dbReference type="EMBL" id="UYWY01021229">
    <property type="protein sequence ID" value="VDM43683.1"/>
    <property type="molecule type" value="Genomic_DNA"/>
</dbReference>
<proteinExistence type="predicted"/>
<accession>A0A0B2VAH9</accession>
<dbReference type="AlphaFoldDB" id="A0A0B2VAH9"/>
<sequence length="150" mass="17089">MANMDEMSSAEVVEKWLNNPMGRKRELCFIELDRLSNMQIMLEHLRTHLSKDGSSQLKRLIGNIDNPQGSKRMKPISLSELNTADLCLIIAIMLERRLNVVDKENERLKLALEKANQRISKLERETSTLKPPKRSSCPDTTAKSVVKESA</sequence>
<dbReference type="OMA" id="MANMDEM"/>
<feature type="region of interest" description="Disordered" evidence="1">
    <location>
        <begin position="123"/>
        <end position="150"/>
    </location>
</feature>
<organism evidence="2 4">
    <name type="scientific">Toxocara canis</name>
    <name type="common">Canine roundworm</name>
    <dbReference type="NCBI Taxonomy" id="6265"/>
    <lineage>
        <taxon>Eukaryota</taxon>
        <taxon>Metazoa</taxon>
        <taxon>Ecdysozoa</taxon>
        <taxon>Nematoda</taxon>
        <taxon>Chromadorea</taxon>
        <taxon>Rhabditida</taxon>
        <taxon>Spirurina</taxon>
        <taxon>Ascaridomorpha</taxon>
        <taxon>Ascaridoidea</taxon>
        <taxon>Toxocaridae</taxon>
        <taxon>Toxocara</taxon>
    </lineage>
</organism>